<gene>
    <name evidence="1" type="ORF">JFY71_05145</name>
</gene>
<reference evidence="1 2" key="1">
    <citation type="journal article" date="2022" name="Int. J. Syst. Evol. Microbiol.">
        <title>Miniphocaeibacter halophilus sp. nov., an ammonium-tolerant acetate-producing bacterium isolated from a biogas system.</title>
        <authorList>
            <person name="Schnurer A."/>
            <person name="Singh A."/>
            <person name="Bi S."/>
            <person name="Qiao W."/>
            <person name="Westerholm M."/>
        </authorList>
    </citation>
    <scope>NUCLEOTIDE SEQUENCE [LARGE SCALE GENOMIC DNA]</scope>
    <source>
        <strain evidence="1 2">AMB_01</strain>
    </source>
</reference>
<accession>A0AC61MZN9</accession>
<name>A0AC61MZN9_9FIRM</name>
<organism evidence="1 2">
    <name type="scientific">Miniphocaeibacter halophilus</name>
    <dbReference type="NCBI Taxonomy" id="2931922"/>
    <lineage>
        <taxon>Bacteria</taxon>
        <taxon>Bacillati</taxon>
        <taxon>Bacillota</taxon>
        <taxon>Tissierellia</taxon>
        <taxon>Tissierellales</taxon>
        <taxon>Peptoniphilaceae</taxon>
        <taxon>Miniphocaeibacter</taxon>
    </lineage>
</organism>
<protein>
    <submittedName>
        <fullName evidence="1">Cyclase family protein</fullName>
    </submittedName>
</protein>
<evidence type="ECO:0000313" key="2">
    <source>
        <dbReference type="Proteomes" id="UP000595814"/>
    </source>
</evidence>
<keyword evidence="2" id="KW-1185">Reference proteome</keyword>
<dbReference type="Proteomes" id="UP000595814">
    <property type="component" value="Chromosome"/>
</dbReference>
<dbReference type="EMBL" id="CP066744">
    <property type="protein sequence ID" value="QQK08925.1"/>
    <property type="molecule type" value="Genomic_DNA"/>
</dbReference>
<evidence type="ECO:0000313" key="1">
    <source>
        <dbReference type="EMBL" id="QQK08925.1"/>
    </source>
</evidence>
<sequence length="232" mass="26074">MNTKYVELGYPISEDMKVYPGLPEVKIELREDILKNDDWNGSVLSIYLHAGTHVDAPWHYMGGDAPGIDKIPIEKFFYDYPLIIDVPASKPNDLVTVEQLESYGEEIYKADLLIFNTHSYLKRADDFMSYATNFPAISPELAIYIRENLPNVKAVAIDTLSIENISNGKENGFKTHKAFLNPKLKNDTILIYEDINMAPIIDKKLISACCTPLRIVGGDASICNLVVKISDE</sequence>
<proteinExistence type="predicted"/>